<name>A0A4Y9YIN7_9APHY</name>
<gene>
    <name evidence="2" type="ORF">EVJ58_g4345</name>
</gene>
<sequence length="168" mass="18453">MTCRFISNCVLVFAIASYVYERCICARREIDLIWSRGYSLVSALYALLEVFTVLSLGLVCAQNFTDLECKFTTIEPRGVLIRAVPKAIALQAIMASYDAVMAVVAALRAYAINGRDWRLPAVIFLLLLLRSAYDAFGAIDMLGVAVPPPVRCMVVDTAVAAPCMYLTL</sequence>
<keyword evidence="1" id="KW-0472">Membrane</keyword>
<organism evidence="2 3">
    <name type="scientific">Rhodofomes roseus</name>
    <dbReference type="NCBI Taxonomy" id="34475"/>
    <lineage>
        <taxon>Eukaryota</taxon>
        <taxon>Fungi</taxon>
        <taxon>Dikarya</taxon>
        <taxon>Basidiomycota</taxon>
        <taxon>Agaricomycotina</taxon>
        <taxon>Agaricomycetes</taxon>
        <taxon>Polyporales</taxon>
        <taxon>Rhodofomes</taxon>
    </lineage>
</organism>
<protein>
    <submittedName>
        <fullName evidence="2">Uncharacterized protein</fullName>
    </submittedName>
</protein>
<feature type="transmembrane region" description="Helical" evidence="1">
    <location>
        <begin position="37"/>
        <end position="61"/>
    </location>
</feature>
<evidence type="ECO:0000313" key="3">
    <source>
        <dbReference type="Proteomes" id="UP000298390"/>
    </source>
</evidence>
<evidence type="ECO:0000313" key="2">
    <source>
        <dbReference type="EMBL" id="TFY61688.1"/>
    </source>
</evidence>
<evidence type="ECO:0000256" key="1">
    <source>
        <dbReference type="SAM" id="Phobius"/>
    </source>
</evidence>
<accession>A0A4Y9YIN7</accession>
<dbReference type="Proteomes" id="UP000298390">
    <property type="component" value="Unassembled WGS sequence"/>
</dbReference>
<dbReference type="EMBL" id="SEKV01000197">
    <property type="protein sequence ID" value="TFY61688.1"/>
    <property type="molecule type" value="Genomic_DNA"/>
</dbReference>
<proteinExistence type="predicted"/>
<feature type="transmembrane region" description="Helical" evidence="1">
    <location>
        <begin position="117"/>
        <end position="133"/>
    </location>
</feature>
<feature type="transmembrane region" description="Helical" evidence="1">
    <location>
        <begin position="87"/>
        <end position="111"/>
    </location>
</feature>
<comment type="caution">
    <text evidence="2">The sequence shown here is derived from an EMBL/GenBank/DDBJ whole genome shotgun (WGS) entry which is preliminary data.</text>
</comment>
<dbReference type="AlphaFoldDB" id="A0A4Y9YIN7"/>
<keyword evidence="1" id="KW-1133">Transmembrane helix</keyword>
<keyword evidence="1" id="KW-0812">Transmembrane</keyword>
<reference evidence="2 3" key="1">
    <citation type="submission" date="2019-01" db="EMBL/GenBank/DDBJ databases">
        <title>Genome sequencing of the rare red list fungi Fomitopsis rosea.</title>
        <authorList>
            <person name="Buettner E."/>
            <person name="Kellner H."/>
        </authorList>
    </citation>
    <scope>NUCLEOTIDE SEQUENCE [LARGE SCALE GENOMIC DNA]</scope>
    <source>
        <strain evidence="2 3">DSM 105464</strain>
    </source>
</reference>